<reference evidence="3" key="1">
    <citation type="submission" date="2017-08" db="EMBL/GenBank/DDBJ databases">
        <title>A dynamic microbial community with high functional redundancy inhabits the cold, oxic subseafloor aquifer.</title>
        <authorList>
            <person name="Tully B.J."/>
            <person name="Wheat C.G."/>
            <person name="Glazer B.T."/>
            <person name="Huber J.A."/>
        </authorList>
    </citation>
    <scope>NUCLEOTIDE SEQUENCE [LARGE SCALE GENOMIC DNA]</scope>
</reference>
<name>A0A2A4X8Y0_9GAMM</name>
<dbReference type="EMBL" id="NVUL01000024">
    <property type="protein sequence ID" value="PCI78954.1"/>
    <property type="molecule type" value="Genomic_DNA"/>
</dbReference>
<feature type="chain" id="PRO_5012133301" evidence="1">
    <location>
        <begin position="21"/>
        <end position="143"/>
    </location>
</feature>
<keyword evidence="1" id="KW-0732">Signal</keyword>
<dbReference type="AlphaFoldDB" id="A0A2A4X8Y0"/>
<feature type="signal peptide" evidence="1">
    <location>
        <begin position="1"/>
        <end position="20"/>
    </location>
</feature>
<comment type="caution">
    <text evidence="2">The sequence shown here is derived from an EMBL/GenBank/DDBJ whole genome shotgun (WGS) entry which is preliminary data.</text>
</comment>
<evidence type="ECO:0000313" key="2">
    <source>
        <dbReference type="EMBL" id="PCI78954.1"/>
    </source>
</evidence>
<proteinExistence type="predicted"/>
<gene>
    <name evidence="2" type="ORF">COB20_05960</name>
</gene>
<sequence length="143" mass="15591">MAHYLPVLLGLILGLALASAQGAEDDFVILTINGDLIGPIEPIGDRIDNAQQASRLISAYHQLLSAQVQMEVASLHEQILEFIPGFEVAYTASDSAEFSHLMSEIDLRLAAIQDVHAQKYTQDVIGLLSEAYQLILPTFGDEQ</sequence>
<evidence type="ECO:0000313" key="3">
    <source>
        <dbReference type="Proteomes" id="UP000218767"/>
    </source>
</evidence>
<accession>A0A2A4X8Y0</accession>
<organism evidence="2 3">
    <name type="scientific">SAR86 cluster bacterium</name>
    <dbReference type="NCBI Taxonomy" id="2030880"/>
    <lineage>
        <taxon>Bacteria</taxon>
        <taxon>Pseudomonadati</taxon>
        <taxon>Pseudomonadota</taxon>
        <taxon>Gammaproteobacteria</taxon>
        <taxon>SAR86 cluster</taxon>
    </lineage>
</organism>
<evidence type="ECO:0000256" key="1">
    <source>
        <dbReference type="SAM" id="SignalP"/>
    </source>
</evidence>
<dbReference type="Proteomes" id="UP000218767">
    <property type="component" value="Unassembled WGS sequence"/>
</dbReference>
<protein>
    <submittedName>
        <fullName evidence="2">Uncharacterized protein</fullName>
    </submittedName>
</protein>